<dbReference type="Gene3D" id="3.30.60.30">
    <property type="match status" value="1"/>
</dbReference>
<keyword evidence="4" id="KW-1185">Reference proteome</keyword>
<dbReference type="EMBL" id="FZQP02007034">
    <property type="protein sequence ID" value="VVD05866.1"/>
    <property type="molecule type" value="Genomic_DNA"/>
</dbReference>
<feature type="domain" description="Kazal-like" evidence="2">
    <location>
        <begin position="51"/>
        <end position="82"/>
    </location>
</feature>
<reference evidence="3 4" key="1">
    <citation type="submission" date="2017-07" db="EMBL/GenBank/DDBJ databases">
        <authorList>
            <person name="Talla V."/>
            <person name="Backstrom N."/>
        </authorList>
    </citation>
    <scope>NUCLEOTIDE SEQUENCE [LARGE SCALE GENOMIC DNA]</scope>
</reference>
<dbReference type="InterPro" id="IPR002350">
    <property type="entry name" value="Kazal_dom"/>
</dbReference>
<protein>
    <recommendedName>
        <fullName evidence="2">Kazal-like domain-containing protein</fullName>
    </recommendedName>
</protein>
<feature type="chain" id="PRO_5022931136" description="Kazal-like domain-containing protein" evidence="1">
    <location>
        <begin position="22"/>
        <end position="82"/>
    </location>
</feature>
<gene>
    <name evidence="3" type="ORF">LSINAPIS_LOCUS15325</name>
</gene>
<evidence type="ECO:0000256" key="1">
    <source>
        <dbReference type="SAM" id="SignalP"/>
    </source>
</evidence>
<sequence>MFYTGCVLLCLLVHTLIDTVAIPIARSRLVQTGLRAKFLRQGVETTEDPEDPAQKNCICSQIYDPVCASNNQSYNNLCLMSE</sequence>
<feature type="signal peptide" evidence="1">
    <location>
        <begin position="1"/>
        <end position="21"/>
    </location>
</feature>
<evidence type="ECO:0000313" key="3">
    <source>
        <dbReference type="EMBL" id="VVD05866.1"/>
    </source>
</evidence>
<proteinExistence type="predicted"/>
<evidence type="ECO:0000259" key="2">
    <source>
        <dbReference type="PROSITE" id="PS51465"/>
    </source>
</evidence>
<dbReference type="CDD" id="cd00104">
    <property type="entry name" value="KAZAL_FS"/>
    <property type="match status" value="1"/>
</dbReference>
<organism evidence="3 4">
    <name type="scientific">Leptidea sinapis</name>
    <dbReference type="NCBI Taxonomy" id="189913"/>
    <lineage>
        <taxon>Eukaryota</taxon>
        <taxon>Metazoa</taxon>
        <taxon>Ecdysozoa</taxon>
        <taxon>Arthropoda</taxon>
        <taxon>Hexapoda</taxon>
        <taxon>Insecta</taxon>
        <taxon>Pterygota</taxon>
        <taxon>Neoptera</taxon>
        <taxon>Endopterygota</taxon>
        <taxon>Lepidoptera</taxon>
        <taxon>Glossata</taxon>
        <taxon>Ditrysia</taxon>
        <taxon>Papilionoidea</taxon>
        <taxon>Pieridae</taxon>
        <taxon>Dismorphiinae</taxon>
        <taxon>Leptidea</taxon>
    </lineage>
</organism>
<dbReference type="SUPFAM" id="SSF100895">
    <property type="entry name" value="Kazal-type serine protease inhibitors"/>
    <property type="match status" value="1"/>
</dbReference>
<dbReference type="Pfam" id="PF00050">
    <property type="entry name" value="Kazal_1"/>
    <property type="match status" value="1"/>
</dbReference>
<evidence type="ECO:0000313" key="4">
    <source>
        <dbReference type="Proteomes" id="UP000324832"/>
    </source>
</evidence>
<name>A0A5E4R871_9NEOP</name>
<dbReference type="InterPro" id="IPR036058">
    <property type="entry name" value="Kazal_dom_sf"/>
</dbReference>
<keyword evidence="1" id="KW-0732">Signal</keyword>
<dbReference type="Proteomes" id="UP000324832">
    <property type="component" value="Unassembled WGS sequence"/>
</dbReference>
<dbReference type="AlphaFoldDB" id="A0A5E4R871"/>
<accession>A0A5E4R871</accession>
<dbReference type="PROSITE" id="PS51465">
    <property type="entry name" value="KAZAL_2"/>
    <property type="match status" value="1"/>
</dbReference>